<keyword evidence="5" id="KW-0564">Palmitate</keyword>
<evidence type="ECO:0000256" key="3">
    <source>
        <dbReference type="ARBA" id="ARBA00022729"/>
    </source>
</evidence>
<dbReference type="PROSITE" id="PS51257">
    <property type="entry name" value="PROKAR_LIPOPROTEIN"/>
    <property type="match status" value="1"/>
</dbReference>
<evidence type="ECO:0000256" key="6">
    <source>
        <dbReference type="ARBA" id="ARBA00023288"/>
    </source>
</evidence>
<gene>
    <name evidence="8" type="ORF">GCM10017586_15280</name>
</gene>
<evidence type="ECO:0000256" key="2">
    <source>
        <dbReference type="ARBA" id="ARBA00008973"/>
    </source>
</evidence>
<keyword evidence="3 7" id="KW-0732">Signal</keyword>
<evidence type="ECO:0000256" key="5">
    <source>
        <dbReference type="ARBA" id="ARBA00023139"/>
    </source>
</evidence>
<reference evidence="8" key="1">
    <citation type="journal article" date="2014" name="Int. J. Syst. Evol. Microbiol.">
        <title>Complete genome sequence of Corynebacterium casei LMG S-19264T (=DSM 44701T), isolated from a smear-ripened cheese.</title>
        <authorList>
            <consortium name="US DOE Joint Genome Institute (JGI-PGF)"/>
            <person name="Walter F."/>
            <person name="Albersmeier A."/>
            <person name="Kalinowski J."/>
            <person name="Ruckert C."/>
        </authorList>
    </citation>
    <scope>NUCLEOTIDE SEQUENCE</scope>
    <source>
        <strain evidence="8">VKM Ac-1447</strain>
    </source>
</reference>
<feature type="signal peptide" evidence="7">
    <location>
        <begin position="1"/>
        <end position="23"/>
    </location>
</feature>
<evidence type="ECO:0000313" key="9">
    <source>
        <dbReference type="Proteomes" id="UP001142317"/>
    </source>
</evidence>
<comment type="subcellular location">
    <subcellularLocation>
        <location evidence="1">Membrane</location>
        <topology evidence="1">Lipid-anchor</topology>
    </subcellularLocation>
</comment>
<dbReference type="RefSeq" id="WP_210007409.1">
    <property type="nucleotide sequence ID" value="NZ_BSEO01000005.1"/>
</dbReference>
<dbReference type="AlphaFoldDB" id="A0A9W6M3C8"/>
<keyword evidence="4" id="KW-0472">Membrane</keyword>
<name>A0A9W6M3C8_9MICO</name>
<keyword evidence="9" id="KW-1185">Reference proteome</keyword>
<accession>A0A9W6M3C8</accession>
<organism evidence="8 9">
    <name type="scientific">Microbacterium imperiale</name>
    <dbReference type="NCBI Taxonomy" id="33884"/>
    <lineage>
        <taxon>Bacteria</taxon>
        <taxon>Bacillati</taxon>
        <taxon>Actinomycetota</taxon>
        <taxon>Actinomycetes</taxon>
        <taxon>Micrococcales</taxon>
        <taxon>Microbacteriaceae</taxon>
        <taxon>Microbacterium</taxon>
    </lineage>
</organism>
<dbReference type="EMBL" id="BSEO01000005">
    <property type="protein sequence ID" value="GLJ79846.1"/>
    <property type="molecule type" value="Genomic_DNA"/>
</dbReference>
<dbReference type="PANTHER" id="PTHR30429">
    <property type="entry name" value="D-METHIONINE-BINDING LIPOPROTEIN METQ"/>
    <property type="match status" value="1"/>
</dbReference>
<evidence type="ECO:0000313" key="8">
    <source>
        <dbReference type="EMBL" id="GLJ79846.1"/>
    </source>
</evidence>
<comment type="similarity">
    <text evidence="2">Belongs to the NlpA lipoprotein family.</text>
</comment>
<comment type="caution">
    <text evidence="8">The sequence shown here is derived from an EMBL/GenBank/DDBJ whole genome shotgun (WGS) entry which is preliminary data.</text>
</comment>
<proteinExistence type="inferred from homology"/>
<sequence length="296" mass="30704">MSKRLLTAAALALPLTLLLGACAGGSDGSGDAASEGPVRIGVVGAGDPYWQTYVDAAAEEGIEVEIVDFTEYTQPNPALSAGELDLNQFQHIIYLATYNVNADDDLVAVGSTATYPLGLYSSQYGSVDEIPEGSTVVVPDDESNQARGLLVLQAQGLIELKDGGSVFSTVADVEPGSKVTVEALDAALTATSLPDVAAAIINNDFVEDAGLTFDEALATDDPSDPSAQPYINIFAAKAEDADNPTYQKLVEIFQDTTAVTDGLQEASGGSAVLVKTPADELASALKQVEDDIRANQ</sequence>
<protein>
    <submittedName>
        <fullName evidence="8">ABC transporter substrate-binding protein</fullName>
    </submittedName>
</protein>
<dbReference type="SUPFAM" id="SSF53850">
    <property type="entry name" value="Periplasmic binding protein-like II"/>
    <property type="match status" value="1"/>
</dbReference>
<evidence type="ECO:0000256" key="4">
    <source>
        <dbReference type="ARBA" id="ARBA00023136"/>
    </source>
</evidence>
<dbReference type="InterPro" id="IPR004872">
    <property type="entry name" value="Lipoprotein_NlpA"/>
</dbReference>
<keyword evidence="6" id="KW-0449">Lipoprotein</keyword>
<evidence type="ECO:0000256" key="1">
    <source>
        <dbReference type="ARBA" id="ARBA00004635"/>
    </source>
</evidence>
<feature type="chain" id="PRO_5040751289" evidence="7">
    <location>
        <begin position="24"/>
        <end position="296"/>
    </location>
</feature>
<dbReference type="Gene3D" id="3.40.190.10">
    <property type="entry name" value="Periplasmic binding protein-like II"/>
    <property type="match status" value="2"/>
</dbReference>
<reference evidence="8" key="2">
    <citation type="submission" date="2023-01" db="EMBL/GenBank/DDBJ databases">
        <authorList>
            <person name="Sun Q."/>
            <person name="Evtushenko L."/>
        </authorList>
    </citation>
    <scope>NUCLEOTIDE SEQUENCE</scope>
    <source>
        <strain evidence="8">VKM Ac-1447</strain>
    </source>
</reference>
<dbReference type="PANTHER" id="PTHR30429:SF3">
    <property type="entry name" value="LIPOPROTEIN"/>
    <property type="match status" value="1"/>
</dbReference>
<dbReference type="Proteomes" id="UP001142317">
    <property type="component" value="Unassembled WGS sequence"/>
</dbReference>
<dbReference type="GO" id="GO:0016020">
    <property type="term" value="C:membrane"/>
    <property type="evidence" value="ECO:0007669"/>
    <property type="project" value="UniProtKB-SubCell"/>
</dbReference>
<evidence type="ECO:0000256" key="7">
    <source>
        <dbReference type="SAM" id="SignalP"/>
    </source>
</evidence>
<dbReference type="Pfam" id="PF03180">
    <property type="entry name" value="Lipoprotein_9"/>
    <property type="match status" value="1"/>
</dbReference>